<accession>B7JV96</accession>
<reference evidence="3" key="1">
    <citation type="journal article" date="2011" name="MBio">
        <title>Novel metabolic attributes of the genus Cyanothece, comprising a group of unicellular nitrogen-fixing Cyanobacteria.</title>
        <authorList>
            <person name="Bandyopadhyay A."/>
            <person name="Elvitigala T."/>
            <person name="Welsh E."/>
            <person name="Stockel J."/>
            <person name="Liberton M."/>
            <person name="Min H."/>
            <person name="Sherman L.A."/>
            <person name="Pakrasi H.B."/>
        </authorList>
    </citation>
    <scope>NUCLEOTIDE SEQUENCE [LARGE SCALE GENOMIC DNA]</scope>
    <source>
        <strain evidence="3">PCC 8801</strain>
    </source>
</reference>
<dbReference type="GO" id="GO:0046394">
    <property type="term" value="P:carboxylic acid biosynthetic process"/>
    <property type="evidence" value="ECO:0007669"/>
    <property type="project" value="UniProtKB-ARBA"/>
</dbReference>
<dbReference type="HOGENOM" id="CLU_1056210_0_0_3"/>
<comment type="similarity">
    <text evidence="1">Belongs to the class-IV pyridoxal-phosphate-dependent aminotransferase family.</text>
</comment>
<organism evidence="2 3">
    <name type="scientific">Rippkaea orientalis (strain PCC 8801 / RF-1)</name>
    <name type="common">Cyanothece sp. (strain PCC 8801)</name>
    <dbReference type="NCBI Taxonomy" id="41431"/>
    <lineage>
        <taxon>Bacteria</taxon>
        <taxon>Bacillati</taxon>
        <taxon>Cyanobacteriota</taxon>
        <taxon>Cyanophyceae</taxon>
        <taxon>Oscillatoriophycideae</taxon>
        <taxon>Chroococcales</taxon>
        <taxon>Aphanothecaceae</taxon>
        <taxon>Rippkaea</taxon>
        <taxon>Rippkaea orientalis</taxon>
    </lineage>
</organism>
<dbReference type="InterPro" id="IPR043131">
    <property type="entry name" value="BCAT-like_N"/>
</dbReference>
<dbReference type="GO" id="GO:0008483">
    <property type="term" value="F:transaminase activity"/>
    <property type="evidence" value="ECO:0007669"/>
    <property type="project" value="UniProtKB-KW"/>
</dbReference>
<dbReference type="KEGG" id="cyp:PCC8801_4306"/>
<evidence type="ECO:0000313" key="2">
    <source>
        <dbReference type="EMBL" id="ACK68229.1"/>
    </source>
</evidence>
<keyword evidence="3" id="KW-1185">Reference proteome</keyword>
<dbReference type="OrthoDB" id="451849at2"/>
<sequence>MIAMFWYNGELKQENTISLNIAEPGLIYGATVFTTLRVYQESLDHPLTQWKAHCDRLESSLKAFDWTIPNWQQIQQQAEVLVPHYPVLRLTIFPDGKELITGRFLPQDLPQSQQQGIKGWVANNSLYQRSLPNHKTGNYLGAFLALQQAKKLGFREAILIDDDGNWLETATGNLWGYKQGIWYTPQLKEGILPGIGRSQLISWLKNQQIEVKQTQWNTDLIERLEIIAYGNSVFEIIPFSSITMGEKQLILNPSHPSLKQVRDYYQIGF</sequence>
<evidence type="ECO:0000256" key="1">
    <source>
        <dbReference type="ARBA" id="ARBA00009320"/>
    </source>
</evidence>
<dbReference type="STRING" id="41431.PCC8801_4306"/>
<dbReference type="Gene3D" id="3.30.470.10">
    <property type="match status" value="1"/>
</dbReference>
<dbReference type="Proteomes" id="UP000008204">
    <property type="component" value="Chromosome"/>
</dbReference>
<keyword evidence="2" id="KW-0808">Transferase</keyword>
<dbReference type="Gene3D" id="3.20.10.10">
    <property type="entry name" value="D-amino Acid Aminotransferase, subunit A, domain 2"/>
    <property type="match status" value="1"/>
</dbReference>
<dbReference type="EMBL" id="CP001287">
    <property type="protein sequence ID" value="ACK68229.1"/>
    <property type="molecule type" value="Genomic_DNA"/>
</dbReference>
<name>B7JV96_RIPO1</name>
<dbReference type="InterPro" id="IPR036038">
    <property type="entry name" value="Aminotransferase-like"/>
</dbReference>
<dbReference type="PANTHER" id="PTHR42743">
    <property type="entry name" value="AMINO-ACID AMINOTRANSFERASE"/>
    <property type="match status" value="1"/>
</dbReference>
<dbReference type="GO" id="GO:0005829">
    <property type="term" value="C:cytosol"/>
    <property type="evidence" value="ECO:0007669"/>
    <property type="project" value="TreeGrafter"/>
</dbReference>
<evidence type="ECO:0000313" key="3">
    <source>
        <dbReference type="Proteomes" id="UP000008204"/>
    </source>
</evidence>
<dbReference type="PANTHER" id="PTHR42743:SF11">
    <property type="entry name" value="AMINODEOXYCHORISMATE LYASE"/>
    <property type="match status" value="1"/>
</dbReference>
<dbReference type="RefSeq" id="WP_015957369.1">
    <property type="nucleotide sequence ID" value="NC_011726.1"/>
</dbReference>
<dbReference type="InterPro" id="IPR050571">
    <property type="entry name" value="Class-IV_PLP-Dep_Aminotrnsfr"/>
</dbReference>
<proteinExistence type="inferred from homology"/>
<dbReference type="eggNOG" id="COG0115">
    <property type="taxonomic scope" value="Bacteria"/>
</dbReference>
<dbReference type="InterPro" id="IPR043132">
    <property type="entry name" value="BCAT-like_C"/>
</dbReference>
<keyword evidence="2" id="KW-0032">Aminotransferase</keyword>
<dbReference type="SUPFAM" id="SSF56752">
    <property type="entry name" value="D-aminoacid aminotransferase-like PLP-dependent enzymes"/>
    <property type="match status" value="1"/>
</dbReference>
<dbReference type="InterPro" id="IPR001544">
    <property type="entry name" value="Aminotrans_IV"/>
</dbReference>
<dbReference type="Pfam" id="PF01063">
    <property type="entry name" value="Aminotran_4"/>
    <property type="match status" value="1"/>
</dbReference>
<gene>
    <name evidence="2" type="ordered locus">PCC8801_4306</name>
</gene>
<dbReference type="AlphaFoldDB" id="B7JV96"/>
<protein>
    <submittedName>
        <fullName evidence="2">Aminotransferase class IV</fullName>
    </submittedName>
</protein>